<dbReference type="SUPFAM" id="SSF53474">
    <property type="entry name" value="alpha/beta-Hydrolases"/>
    <property type="match status" value="1"/>
</dbReference>
<feature type="chain" id="PRO_5046478125" evidence="1">
    <location>
        <begin position="26"/>
        <end position="497"/>
    </location>
</feature>
<evidence type="ECO:0000256" key="1">
    <source>
        <dbReference type="SAM" id="SignalP"/>
    </source>
</evidence>
<dbReference type="EMBL" id="JBHSJF010000005">
    <property type="protein sequence ID" value="MFC5067407.1"/>
    <property type="molecule type" value="Genomic_DNA"/>
</dbReference>
<organism evidence="2 3">
    <name type="scientific">Flaviflagellibacter deserti</name>
    <dbReference type="NCBI Taxonomy" id="2267266"/>
    <lineage>
        <taxon>Bacteria</taxon>
        <taxon>Pseudomonadati</taxon>
        <taxon>Pseudomonadota</taxon>
        <taxon>Alphaproteobacteria</taxon>
        <taxon>Hyphomicrobiales</taxon>
        <taxon>Flaviflagellibacter</taxon>
    </lineage>
</organism>
<keyword evidence="3" id="KW-1185">Reference proteome</keyword>
<evidence type="ECO:0000313" key="3">
    <source>
        <dbReference type="Proteomes" id="UP001595796"/>
    </source>
</evidence>
<keyword evidence="1" id="KW-0732">Signal</keyword>
<feature type="signal peptide" evidence="1">
    <location>
        <begin position="1"/>
        <end position="25"/>
    </location>
</feature>
<comment type="caution">
    <text evidence="2">The sequence shown here is derived from an EMBL/GenBank/DDBJ whole genome shotgun (WGS) entry which is preliminary data.</text>
</comment>
<dbReference type="InterPro" id="IPR001563">
    <property type="entry name" value="Peptidase_S10"/>
</dbReference>
<reference evidence="3" key="1">
    <citation type="journal article" date="2019" name="Int. J. Syst. Evol. Microbiol.">
        <title>The Global Catalogue of Microorganisms (GCM) 10K type strain sequencing project: providing services to taxonomists for standard genome sequencing and annotation.</title>
        <authorList>
            <consortium name="The Broad Institute Genomics Platform"/>
            <consortium name="The Broad Institute Genome Sequencing Center for Infectious Disease"/>
            <person name="Wu L."/>
            <person name="Ma J."/>
        </authorList>
    </citation>
    <scope>NUCLEOTIDE SEQUENCE [LARGE SCALE GENOMIC DNA]</scope>
    <source>
        <strain evidence="3">CGMCC 1.16444</strain>
    </source>
</reference>
<evidence type="ECO:0000313" key="2">
    <source>
        <dbReference type="EMBL" id="MFC5067407.1"/>
    </source>
</evidence>
<proteinExistence type="predicted"/>
<dbReference type="Proteomes" id="UP001595796">
    <property type="component" value="Unassembled WGS sequence"/>
</dbReference>
<accession>A0ABV9Z0V7</accession>
<protein>
    <submittedName>
        <fullName evidence="2">S10 family peptidase</fullName>
    </submittedName>
</protein>
<name>A0ABV9Z0V7_9HYPH</name>
<dbReference type="Gene3D" id="3.40.50.1820">
    <property type="entry name" value="alpha/beta hydrolase"/>
    <property type="match status" value="2"/>
</dbReference>
<dbReference type="Pfam" id="PF00450">
    <property type="entry name" value="Peptidase_S10"/>
    <property type="match status" value="1"/>
</dbReference>
<dbReference type="InterPro" id="IPR029058">
    <property type="entry name" value="AB_hydrolase_fold"/>
</dbReference>
<dbReference type="RefSeq" id="WP_114958439.1">
    <property type="nucleotide sequence ID" value="NZ_JBHSJF010000005.1"/>
</dbReference>
<gene>
    <name evidence="2" type="ORF">ACFPFW_05190</name>
</gene>
<sequence length="497" mass="52770">MAFSAFRSAVAGAFALVLAVSPAYAQERPDSSGPGREGVLALLPADSTTEHRLDLPTGALAYTATAGTFSLFDQSGERSAAITYTAYVLKGADAGSRPVTFVFNGGPGASSAYLHLGVVGPKVVDFSQPSDAATARLHDNPDTWLTFTDLVLIDPVGAGWSRAAKADKASDFWSIGADASSIAKVISLYVAKNSRGASPKYLLGESYGGFRSVKVAKALQEDQGILVSGITMLSPFLEGRLMFGTDRFALQAALQLPSLAAAEMDRTKTFSPERLAEAERFALGDYLSTLAGKPPEGGAGRAFFEKVSALTGVPYEVVERTRGFVGDEFRKRAKEGAITSAYDAAFATPDPFPEDADETGSDPVLDGFTQALGGLAVGYMRDELGFKTDMTFNLLNREVAGKWEWGRGGMGAASADHDFRELLALNPKLTVLVAHGHSDAVTPYAVSRYVLDHLPAKGLAERTELRTYKGGHMFYFDPAARAAFATDAGDFYRKAGL</sequence>